<accession>A0ABU8FMH9</accession>
<evidence type="ECO:0000313" key="2">
    <source>
        <dbReference type="EMBL" id="MEI4803911.1"/>
    </source>
</evidence>
<keyword evidence="1" id="KW-0472">Membrane</keyword>
<dbReference type="Proteomes" id="UP001372526">
    <property type="component" value="Unassembled WGS sequence"/>
</dbReference>
<evidence type="ECO:0000313" key="3">
    <source>
        <dbReference type="Proteomes" id="UP001372526"/>
    </source>
</evidence>
<organism evidence="2 3">
    <name type="scientific">Bacillus bruguierae</name>
    <dbReference type="NCBI Taxonomy" id="3127667"/>
    <lineage>
        <taxon>Bacteria</taxon>
        <taxon>Bacillati</taxon>
        <taxon>Bacillota</taxon>
        <taxon>Bacilli</taxon>
        <taxon>Bacillales</taxon>
        <taxon>Bacillaceae</taxon>
        <taxon>Bacillus</taxon>
    </lineage>
</organism>
<dbReference type="Pfam" id="PF09858">
    <property type="entry name" value="DUF2085"/>
    <property type="match status" value="1"/>
</dbReference>
<dbReference type="EMBL" id="JBAWSX010000019">
    <property type="protein sequence ID" value="MEI4803911.1"/>
    <property type="molecule type" value="Genomic_DNA"/>
</dbReference>
<protein>
    <submittedName>
        <fullName evidence="2">DUF2085 domain-containing protein</fullName>
    </submittedName>
</protein>
<keyword evidence="3" id="KW-1185">Reference proteome</keyword>
<name>A0ABU8FMH9_9BACI</name>
<keyword evidence="1" id="KW-1133">Transmembrane helix</keyword>
<proteinExistence type="predicted"/>
<dbReference type="RefSeq" id="WP_336474207.1">
    <property type="nucleotide sequence ID" value="NZ_JBAWSX010000019.1"/>
</dbReference>
<reference evidence="2 3" key="1">
    <citation type="submission" date="2024-01" db="EMBL/GenBank/DDBJ databases">
        <title>Seven novel Bacillus-like species.</title>
        <authorList>
            <person name="Liu G."/>
        </authorList>
    </citation>
    <scope>NUCLEOTIDE SEQUENCE [LARGE SCALE GENOMIC DNA]</scope>
    <source>
        <strain evidence="2 3">FJAT-51639</strain>
    </source>
</reference>
<evidence type="ECO:0000256" key="1">
    <source>
        <dbReference type="SAM" id="Phobius"/>
    </source>
</evidence>
<gene>
    <name evidence="2" type="ORF">WAZ07_22340</name>
</gene>
<comment type="caution">
    <text evidence="2">The sequence shown here is derived from an EMBL/GenBank/DDBJ whole genome shotgun (WGS) entry which is preliminary data.</text>
</comment>
<feature type="transmembrane region" description="Helical" evidence="1">
    <location>
        <begin position="85"/>
        <end position="110"/>
    </location>
</feature>
<dbReference type="InterPro" id="IPR019206">
    <property type="entry name" value="DUF2085_TM"/>
</dbReference>
<keyword evidence="1" id="KW-0812">Transmembrane</keyword>
<sequence>MVNKYIEKVLYIVPCHRKPSRCFHMNGTPLPICARCTGILIGYLFIPFLLFITYTVPISIGILAQIPMFVDGYTQLKKWRESNNLLRILTGLLSGFGLSVLVVSGARLFVTYVQIVFIVTTKY</sequence>
<feature type="transmembrane region" description="Helical" evidence="1">
    <location>
        <begin position="40"/>
        <end position="64"/>
    </location>
</feature>